<dbReference type="Pfam" id="PF12796">
    <property type="entry name" value="Ank_2"/>
    <property type="match status" value="1"/>
</dbReference>
<name>A0A2P1P7V5_9RICK</name>
<evidence type="ECO:0000256" key="2">
    <source>
        <dbReference type="ARBA" id="ARBA00023043"/>
    </source>
</evidence>
<gene>
    <name evidence="4" type="ORF">phytr_4090</name>
</gene>
<proteinExistence type="predicted"/>
<dbReference type="RefSeq" id="WP_106874226.1">
    <property type="nucleotide sequence ID" value="NZ_CP027845.1"/>
</dbReference>
<dbReference type="OrthoDB" id="7837736at2"/>
<evidence type="ECO:0000313" key="4">
    <source>
        <dbReference type="EMBL" id="AVP87360.1"/>
    </source>
</evidence>
<dbReference type="EMBL" id="CP027845">
    <property type="protein sequence ID" value="AVP87360.1"/>
    <property type="molecule type" value="Genomic_DNA"/>
</dbReference>
<dbReference type="Proteomes" id="UP000241762">
    <property type="component" value="Chromosome"/>
</dbReference>
<dbReference type="SMART" id="SM00248">
    <property type="entry name" value="ANK"/>
    <property type="match status" value="4"/>
</dbReference>
<dbReference type="InterPro" id="IPR036770">
    <property type="entry name" value="Ankyrin_rpt-contain_sf"/>
</dbReference>
<keyword evidence="2 3" id="KW-0040">ANK repeat</keyword>
<protein>
    <submittedName>
        <fullName evidence="4">Uncharacterized protein</fullName>
    </submittedName>
</protein>
<dbReference type="SUPFAM" id="SSF48403">
    <property type="entry name" value="Ankyrin repeat"/>
    <property type="match status" value="1"/>
</dbReference>
<evidence type="ECO:0000256" key="1">
    <source>
        <dbReference type="ARBA" id="ARBA00022737"/>
    </source>
</evidence>
<dbReference type="PROSITE" id="PS50088">
    <property type="entry name" value="ANK_REPEAT"/>
    <property type="match status" value="1"/>
</dbReference>
<feature type="repeat" description="ANK" evidence="3">
    <location>
        <begin position="36"/>
        <end position="69"/>
    </location>
</feature>
<accession>A0A2P1P7V5</accession>
<keyword evidence="1" id="KW-0677">Repeat</keyword>
<dbReference type="InterPro" id="IPR002110">
    <property type="entry name" value="Ankyrin_rpt"/>
</dbReference>
<dbReference type="PROSITE" id="PS50297">
    <property type="entry name" value="ANK_REP_REGION"/>
    <property type="match status" value="1"/>
</dbReference>
<keyword evidence="5" id="KW-1185">Reference proteome</keyword>
<dbReference type="PANTHER" id="PTHR24189">
    <property type="entry name" value="MYOTROPHIN"/>
    <property type="match status" value="1"/>
</dbReference>
<dbReference type="KEGG" id="ptc:phytr_4090"/>
<dbReference type="Gene3D" id="1.25.40.20">
    <property type="entry name" value="Ankyrin repeat-containing domain"/>
    <property type="match status" value="1"/>
</dbReference>
<evidence type="ECO:0000313" key="5">
    <source>
        <dbReference type="Proteomes" id="UP000241762"/>
    </source>
</evidence>
<dbReference type="AlphaFoldDB" id="A0A2P1P7V5"/>
<sequence>MTDLDKELWTAVSREDKNLFEELIERGADVHARNQNGATLLHYALTLHKDADMIDFLINKGLDATAQDHHSNTSLDYLFANFKYYPNPYKTMWKLIEAGCDMNLLNTRGRTSFELALLYNNYHNIHTDEGKEKRDLEKVVFIDKLIDHGADVTGLDDDGYVITRQKLFLRKFDRDTYLNLLSRGAIFPSEQTINYRAEFIDEELVTCTLSDEKKYTGIKALRKAIDNSKTLDPKVKEKALKEIDKTLAELKNPAFNALVTKIRAGFDNEKVETRYRQIAKDMSSDYPEVTLLKDCGEGRIKSGVEFDSEFLGSAINAQKESYHPILENTEIVTKISPYLNALELKALRTALKSKTTIKKYNPKEIKKIFDTLSASIDESANPNKFADKISQQNKNHFKGGKGY</sequence>
<organism evidence="4 5">
    <name type="scientific">Candidatus Phycorickettsia trachydisci</name>
    <dbReference type="NCBI Taxonomy" id="2115978"/>
    <lineage>
        <taxon>Bacteria</taxon>
        <taxon>Pseudomonadati</taxon>
        <taxon>Pseudomonadota</taxon>
        <taxon>Alphaproteobacteria</taxon>
        <taxon>Rickettsiales</taxon>
        <taxon>Rickettsiaceae</taxon>
        <taxon>Candidatus Phycorickettsia</taxon>
    </lineage>
</organism>
<reference evidence="4 5" key="1">
    <citation type="submission" date="2018-03" db="EMBL/GenBank/DDBJ databases">
        <title>A gene transfer event suggests a long-term partnership between eustigmatophyte algae and a novel lineage of endosymbiotic bacteria.</title>
        <authorList>
            <person name="Yurchenko T."/>
            <person name="Sevcikova T."/>
            <person name="Pribyl P."/>
            <person name="El Karkouri K."/>
            <person name="Klimes V."/>
            <person name="Amaral R."/>
            <person name="Zbrankova V."/>
            <person name="Kim E."/>
            <person name="Raoult D."/>
            <person name="Santos L.M.A."/>
            <person name="Elias M."/>
        </authorList>
    </citation>
    <scope>NUCLEOTIDE SEQUENCE [LARGE SCALE GENOMIC DNA]</scope>
    <source>
        <strain evidence="4">CCALA 838</strain>
    </source>
</reference>
<dbReference type="InterPro" id="IPR050745">
    <property type="entry name" value="Multifunctional_regulatory"/>
</dbReference>
<evidence type="ECO:0000256" key="3">
    <source>
        <dbReference type="PROSITE-ProRule" id="PRU00023"/>
    </source>
</evidence>